<evidence type="ECO:0000259" key="6">
    <source>
        <dbReference type="PROSITE" id="PS51350"/>
    </source>
</evidence>
<dbReference type="InterPro" id="IPR050399">
    <property type="entry name" value="HPr"/>
</dbReference>
<dbReference type="RefSeq" id="WP_209853165.1">
    <property type="nucleotide sequence ID" value="NZ_JAGGJV010000004.1"/>
</dbReference>
<dbReference type="NCBIfam" id="TIGR01003">
    <property type="entry name" value="PTS_HPr_family"/>
    <property type="match status" value="1"/>
</dbReference>
<dbReference type="SUPFAM" id="SSF55594">
    <property type="entry name" value="HPr-like"/>
    <property type="match status" value="1"/>
</dbReference>
<dbReference type="Proteomes" id="UP000823786">
    <property type="component" value="Unassembled WGS sequence"/>
</dbReference>
<dbReference type="PROSITE" id="PS51350">
    <property type="entry name" value="PTS_HPR_DOM"/>
    <property type="match status" value="1"/>
</dbReference>
<evidence type="ECO:0000256" key="5">
    <source>
        <dbReference type="ARBA" id="ARBA00033055"/>
    </source>
</evidence>
<dbReference type="InterPro" id="IPR035895">
    <property type="entry name" value="HPr-like_sf"/>
</dbReference>
<evidence type="ECO:0000256" key="4">
    <source>
        <dbReference type="ARBA" id="ARBA00022597"/>
    </source>
</evidence>
<sequence>MTEKRHGVFGGASSARGNASVELLITHGVGLHARPSVVFTRLAKSFPCTIEIEVNRSGLWLNAKSIVKVMGARIRKGSTLKIRAHGLRAEEAISVLEALFVNDFAEERPHVRGA</sequence>
<dbReference type="InterPro" id="IPR001020">
    <property type="entry name" value="PTS_HPr_His_P_site"/>
</dbReference>
<gene>
    <name evidence="7" type="ORF">J2Z75_002760</name>
</gene>
<protein>
    <recommendedName>
        <fullName evidence="2">Phosphocarrier protein HPr</fullName>
    </recommendedName>
    <alternativeName>
        <fullName evidence="5">Histidine-containing protein</fullName>
    </alternativeName>
</protein>
<evidence type="ECO:0000256" key="1">
    <source>
        <dbReference type="ARBA" id="ARBA00003681"/>
    </source>
</evidence>
<dbReference type="Pfam" id="PF00381">
    <property type="entry name" value="PTS-HPr"/>
    <property type="match status" value="1"/>
</dbReference>
<organism evidence="7 8">
    <name type="scientific">Rhizobium herbae</name>
    <dbReference type="NCBI Taxonomy" id="508661"/>
    <lineage>
        <taxon>Bacteria</taxon>
        <taxon>Pseudomonadati</taxon>
        <taxon>Pseudomonadota</taxon>
        <taxon>Alphaproteobacteria</taxon>
        <taxon>Hyphomicrobiales</taxon>
        <taxon>Rhizobiaceae</taxon>
        <taxon>Rhizobium/Agrobacterium group</taxon>
        <taxon>Rhizobium</taxon>
    </lineage>
</organism>
<accession>A0ABS4EMW2</accession>
<reference evidence="7 8" key="1">
    <citation type="submission" date="2021-03" db="EMBL/GenBank/DDBJ databases">
        <title>Genomic Encyclopedia of Type Strains, Phase IV (KMG-IV): sequencing the most valuable type-strain genomes for metagenomic binning, comparative biology and taxonomic classification.</title>
        <authorList>
            <person name="Goeker M."/>
        </authorList>
    </citation>
    <scope>NUCLEOTIDE SEQUENCE [LARGE SCALE GENOMIC DNA]</scope>
    <source>
        <strain evidence="7 8">DSM 26427</strain>
    </source>
</reference>
<dbReference type="Gene3D" id="3.30.1340.10">
    <property type="entry name" value="HPr-like"/>
    <property type="match status" value="1"/>
</dbReference>
<dbReference type="InterPro" id="IPR000032">
    <property type="entry name" value="HPr-like"/>
</dbReference>
<evidence type="ECO:0000313" key="7">
    <source>
        <dbReference type="EMBL" id="MBP1859248.1"/>
    </source>
</evidence>
<proteinExistence type="predicted"/>
<dbReference type="PANTHER" id="PTHR33705">
    <property type="entry name" value="PHOSPHOCARRIER PROTEIN HPR"/>
    <property type="match status" value="1"/>
</dbReference>
<dbReference type="CDD" id="cd00367">
    <property type="entry name" value="PTS-HPr_like"/>
    <property type="match status" value="1"/>
</dbReference>
<dbReference type="PROSITE" id="PS00369">
    <property type="entry name" value="PTS_HPR_HIS"/>
    <property type="match status" value="1"/>
</dbReference>
<name>A0ABS4EMW2_9HYPH</name>
<keyword evidence="4" id="KW-0762">Sugar transport</keyword>
<evidence type="ECO:0000256" key="3">
    <source>
        <dbReference type="ARBA" id="ARBA00022448"/>
    </source>
</evidence>
<evidence type="ECO:0000256" key="2">
    <source>
        <dbReference type="ARBA" id="ARBA00020422"/>
    </source>
</evidence>
<comment type="function">
    <text evidence="1">General (non sugar-specific) component of the phosphoenolpyruvate-dependent sugar phosphotransferase system (sugar PTS). This major carbohydrate active-transport system catalyzes the phosphorylation of incoming sugar substrates concomitantly with their translocation across the cell membrane. The phosphoryl group from phosphoenolpyruvate (PEP) is transferred to the phosphoryl carrier protein HPr by enzyme I. Phospho-HPr then transfers it to the PTS EIIA domain.</text>
</comment>
<feature type="domain" description="HPr" evidence="6">
    <location>
        <begin position="18"/>
        <end position="107"/>
    </location>
</feature>
<comment type="caution">
    <text evidence="7">The sequence shown here is derived from an EMBL/GenBank/DDBJ whole genome shotgun (WGS) entry which is preliminary data.</text>
</comment>
<dbReference type="EMBL" id="JAGGJV010000004">
    <property type="protein sequence ID" value="MBP1859248.1"/>
    <property type="molecule type" value="Genomic_DNA"/>
</dbReference>
<keyword evidence="8" id="KW-1185">Reference proteome</keyword>
<dbReference type="PANTHER" id="PTHR33705:SF1">
    <property type="entry name" value="PHOSPHOCARRIER PROTEIN HPR"/>
    <property type="match status" value="1"/>
</dbReference>
<dbReference type="PRINTS" id="PR00107">
    <property type="entry name" value="PHOSPHOCPHPR"/>
</dbReference>
<evidence type="ECO:0000313" key="8">
    <source>
        <dbReference type="Proteomes" id="UP000823786"/>
    </source>
</evidence>
<keyword evidence="3" id="KW-0813">Transport</keyword>